<dbReference type="GO" id="GO:0004140">
    <property type="term" value="F:dephospho-CoA kinase activity"/>
    <property type="evidence" value="ECO:0007669"/>
    <property type="project" value="UniProtKB-UniRule"/>
</dbReference>
<dbReference type="SUPFAM" id="SSF52540">
    <property type="entry name" value="P-loop containing nucleoside triphosphate hydrolases"/>
    <property type="match status" value="1"/>
</dbReference>
<gene>
    <name evidence="8" type="primary">coaE</name>
    <name evidence="10" type="ORF">GMA10_06265</name>
</gene>
<evidence type="ECO:0000256" key="7">
    <source>
        <dbReference type="ARBA" id="ARBA00022993"/>
    </source>
</evidence>
<comment type="similarity">
    <text evidence="1 8">Belongs to the CoaE family.</text>
</comment>
<reference evidence="10 11" key="1">
    <citation type="submission" date="2019-12" db="EMBL/GenBank/DDBJ databases">
        <authorList>
            <person name="Li J."/>
            <person name="Shi Y."/>
            <person name="Xu G."/>
            <person name="Xiao D."/>
            <person name="Ran X."/>
        </authorList>
    </citation>
    <scope>NUCLEOTIDE SEQUENCE [LARGE SCALE GENOMIC DNA]</scope>
    <source>
        <strain evidence="10 11">JCM 15915</strain>
    </source>
</reference>
<comment type="caution">
    <text evidence="10">The sequence shown here is derived from an EMBL/GenBank/DDBJ whole genome shotgun (WGS) entry which is preliminary data.</text>
</comment>
<dbReference type="GO" id="GO:0005524">
    <property type="term" value="F:ATP binding"/>
    <property type="evidence" value="ECO:0007669"/>
    <property type="project" value="UniProtKB-UniRule"/>
</dbReference>
<keyword evidence="7 8" id="KW-0173">Coenzyme A biosynthesis</keyword>
<evidence type="ECO:0000256" key="8">
    <source>
        <dbReference type="HAMAP-Rule" id="MF_00376"/>
    </source>
</evidence>
<evidence type="ECO:0000256" key="4">
    <source>
        <dbReference type="ARBA" id="ARBA00022741"/>
    </source>
</evidence>
<dbReference type="AlphaFoldDB" id="A0A7K1LI00"/>
<dbReference type="EMBL" id="WOGT01000002">
    <property type="protein sequence ID" value="MUN54817.1"/>
    <property type="molecule type" value="Genomic_DNA"/>
</dbReference>
<dbReference type="CDD" id="cd02022">
    <property type="entry name" value="DPCK"/>
    <property type="match status" value="1"/>
</dbReference>
<evidence type="ECO:0000313" key="10">
    <source>
        <dbReference type="EMBL" id="MUN54817.1"/>
    </source>
</evidence>
<evidence type="ECO:0000313" key="11">
    <source>
        <dbReference type="Proteomes" id="UP000462152"/>
    </source>
</evidence>
<comment type="catalytic activity">
    <reaction evidence="8">
        <text>3'-dephospho-CoA + ATP = ADP + CoA + H(+)</text>
        <dbReference type="Rhea" id="RHEA:18245"/>
        <dbReference type="ChEBI" id="CHEBI:15378"/>
        <dbReference type="ChEBI" id="CHEBI:30616"/>
        <dbReference type="ChEBI" id="CHEBI:57287"/>
        <dbReference type="ChEBI" id="CHEBI:57328"/>
        <dbReference type="ChEBI" id="CHEBI:456216"/>
        <dbReference type="EC" id="2.7.1.24"/>
    </reaction>
</comment>
<dbReference type="InterPro" id="IPR027417">
    <property type="entry name" value="P-loop_NTPase"/>
</dbReference>
<dbReference type="Proteomes" id="UP000462152">
    <property type="component" value="Unassembled WGS sequence"/>
</dbReference>
<evidence type="ECO:0000256" key="6">
    <source>
        <dbReference type="ARBA" id="ARBA00022840"/>
    </source>
</evidence>
<dbReference type="HAMAP" id="MF_00376">
    <property type="entry name" value="Dephospho_CoA_kinase"/>
    <property type="match status" value="1"/>
</dbReference>
<comment type="subcellular location">
    <subcellularLocation>
        <location evidence="8">Cytoplasm</location>
    </subcellularLocation>
</comment>
<evidence type="ECO:0000256" key="9">
    <source>
        <dbReference type="NCBIfam" id="TIGR00152"/>
    </source>
</evidence>
<evidence type="ECO:0000256" key="1">
    <source>
        <dbReference type="ARBA" id="ARBA00009018"/>
    </source>
</evidence>
<keyword evidence="4 8" id="KW-0547">Nucleotide-binding</keyword>
<keyword evidence="11" id="KW-1185">Reference proteome</keyword>
<accession>A0A7K1LI00</accession>
<dbReference type="GO" id="GO:0015937">
    <property type="term" value="P:coenzyme A biosynthetic process"/>
    <property type="evidence" value="ECO:0007669"/>
    <property type="project" value="UniProtKB-UniRule"/>
</dbReference>
<feature type="binding site" evidence="8">
    <location>
        <begin position="15"/>
        <end position="20"/>
    </location>
    <ligand>
        <name>ATP</name>
        <dbReference type="ChEBI" id="CHEBI:30616"/>
    </ligand>
</feature>
<sequence length="203" mass="21893">MAAEFRRVGLTGGIGSGKSTVAQLLQEHGAVVIDADAISRELTAKGSPVLDQIRDAFGTHVLTDSGELDRAALAKIVFDDETARERLNSIVHPAVRQESARLVDEAARAETFSGVVVQDIPLLVETGQADSFDGVIVVEAPESVRIDRLVTARGMKEDDARSRIRSQATDDQRRAVATWIIDNSGDRETTTAQVATLWDELTA</sequence>
<keyword evidence="6 8" id="KW-0067">ATP-binding</keyword>
<dbReference type="PANTHER" id="PTHR10695:SF46">
    <property type="entry name" value="BIFUNCTIONAL COENZYME A SYNTHASE-RELATED"/>
    <property type="match status" value="1"/>
</dbReference>
<evidence type="ECO:0000256" key="3">
    <source>
        <dbReference type="ARBA" id="ARBA00022679"/>
    </source>
</evidence>
<dbReference type="UniPathway" id="UPA00241">
    <property type="reaction ID" value="UER00356"/>
</dbReference>
<keyword evidence="3 8" id="KW-0808">Transferase</keyword>
<dbReference type="PROSITE" id="PS51219">
    <property type="entry name" value="DPCK"/>
    <property type="match status" value="1"/>
</dbReference>
<dbReference type="Pfam" id="PF01121">
    <property type="entry name" value="CoaE"/>
    <property type="match status" value="1"/>
</dbReference>
<comment type="function">
    <text evidence="8">Catalyzes the phosphorylation of the 3'-hydroxyl group of dephosphocoenzyme A to form coenzyme A.</text>
</comment>
<protein>
    <recommendedName>
        <fullName evidence="8 9">Dephospho-CoA kinase</fullName>
        <ecNumber evidence="8 9">2.7.1.24</ecNumber>
    </recommendedName>
    <alternativeName>
        <fullName evidence="8">Dephosphocoenzyme A kinase</fullName>
    </alternativeName>
</protein>
<dbReference type="FunFam" id="3.40.50.300:FF:000991">
    <property type="entry name" value="Dephospho-CoA kinase"/>
    <property type="match status" value="1"/>
</dbReference>
<name>A0A7K1LI00_9MICC</name>
<proteinExistence type="inferred from homology"/>
<dbReference type="RefSeq" id="WP_129315884.1">
    <property type="nucleotide sequence ID" value="NZ_JBFCQO010000001.1"/>
</dbReference>
<organism evidence="10 11">
    <name type="scientific">Rothia koreensis</name>
    <dbReference type="NCBI Taxonomy" id="592378"/>
    <lineage>
        <taxon>Bacteria</taxon>
        <taxon>Bacillati</taxon>
        <taxon>Actinomycetota</taxon>
        <taxon>Actinomycetes</taxon>
        <taxon>Micrococcales</taxon>
        <taxon>Micrococcaceae</taxon>
        <taxon>Rothia</taxon>
    </lineage>
</organism>
<dbReference type="PANTHER" id="PTHR10695">
    <property type="entry name" value="DEPHOSPHO-COA KINASE-RELATED"/>
    <property type="match status" value="1"/>
</dbReference>
<dbReference type="GO" id="GO:0005737">
    <property type="term" value="C:cytoplasm"/>
    <property type="evidence" value="ECO:0007669"/>
    <property type="project" value="UniProtKB-SubCell"/>
</dbReference>
<evidence type="ECO:0000256" key="2">
    <source>
        <dbReference type="ARBA" id="ARBA00022490"/>
    </source>
</evidence>
<keyword evidence="2 8" id="KW-0963">Cytoplasm</keyword>
<comment type="pathway">
    <text evidence="8">Cofactor biosynthesis; coenzyme A biosynthesis; CoA from (R)-pantothenate: step 5/5.</text>
</comment>
<dbReference type="EC" id="2.7.1.24" evidence="8 9"/>
<keyword evidence="5 8" id="KW-0418">Kinase</keyword>
<dbReference type="InterPro" id="IPR001977">
    <property type="entry name" value="Depp_CoAkinase"/>
</dbReference>
<evidence type="ECO:0000256" key="5">
    <source>
        <dbReference type="ARBA" id="ARBA00022777"/>
    </source>
</evidence>
<dbReference type="Gene3D" id="3.40.50.300">
    <property type="entry name" value="P-loop containing nucleotide triphosphate hydrolases"/>
    <property type="match status" value="1"/>
</dbReference>
<dbReference type="NCBIfam" id="NF002879">
    <property type="entry name" value="PRK03333.1"/>
    <property type="match status" value="1"/>
</dbReference>
<dbReference type="OrthoDB" id="9812943at2"/>
<dbReference type="NCBIfam" id="TIGR00152">
    <property type="entry name" value="dephospho-CoA kinase"/>
    <property type="match status" value="1"/>
</dbReference>